<evidence type="ECO:0000313" key="2">
    <source>
        <dbReference type="EnsemblProtists" id="EOD04646"/>
    </source>
</evidence>
<dbReference type="HOGENOM" id="CLU_101986_0_0_1"/>
<proteinExistence type="predicted"/>
<dbReference type="PaxDb" id="2903-EOD04646"/>
<feature type="domain" description="Peptidase S33 tripeptidyl aminopeptidase-like C-terminal" evidence="1">
    <location>
        <begin position="119"/>
        <end position="173"/>
    </location>
</feature>
<dbReference type="AlphaFoldDB" id="A0A0D3I061"/>
<dbReference type="KEGG" id="ehx:EMIHUDRAFT_220718"/>
<reference evidence="2" key="2">
    <citation type="submission" date="2024-10" db="UniProtKB">
        <authorList>
            <consortium name="EnsemblProtists"/>
        </authorList>
    </citation>
    <scope>IDENTIFICATION</scope>
</reference>
<evidence type="ECO:0000313" key="3">
    <source>
        <dbReference type="Proteomes" id="UP000013827"/>
    </source>
</evidence>
<dbReference type="EnsemblProtists" id="EOD04646">
    <property type="protein sequence ID" value="EOD04646"/>
    <property type="gene ID" value="EMIHUDRAFT_220718"/>
</dbReference>
<keyword evidence="3" id="KW-1185">Reference proteome</keyword>
<dbReference type="Proteomes" id="UP000013827">
    <property type="component" value="Unassembled WGS sequence"/>
</dbReference>
<dbReference type="InterPro" id="IPR013595">
    <property type="entry name" value="Pept_S33_TAP-like_C"/>
</dbReference>
<dbReference type="GeneID" id="17250894"/>
<evidence type="ECO:0000259" key="1">
    <source>
        <dbReference type="Pfam" id="PF08386"/>
    </source>
</evidence>
<sequence length="238" mass="25787">MRSSPPTPLASAAVHSSPSLSPIATVAVSSVSHRAEERGDPSKRVITWRLYGVCLGASHVGMNVGEQDSFLDQSSIMGVDYYGRFSLHAAMRVYRRARDDYGTPATGAFLGWFGALFDWPANPDPIRSGGTTRTKALVSGNLYDPGTAFGWTAAMRKAFPDSALLVSQGVGHITDGRRRWVDFLGRVDGRWVDDVTEDYAGCLEAVTRYWASGELPVDGLVCREGAPVVAAERRTETE</sequence>
<dbReference type="Pfam" id="PF08386">
    <property type="entry name" value="Abhydrolase_4"/>
    <property type="match status" value="1"/>
</dbReference>
<protein>
    <recommendedName>
        <fullName evidence="1">Peptidase S33 tripeptidyl aminopeptidase-like C-terminal domain-containing protein</fullName>
    </recommendedName>
</protein>
<reference evidence="3" key="1">
    <citation type="journal article" date="2013" name="Nature">
        <title>Pan genome of the phytoplankton Emiliania underpins its global distribution.</title>
        <authorList>
            <person name="Read B.A."/>
            <person name="Kegel J."/>
            <person name="Klute M.J."/>
            <person name="Kuo A."/>
            <person name="Lefebvre S.C."/>
            <person name="Maumus F."/>
            <person name="Mayer C."/>
            <person name="Miller J."/>
            <person name="Monier A."/>
            <person name="Salamov A."/>
            <person name="Young J."/>
            <person name="Aguilar M."/>
            <person name="Claverie J.M."/>
            <person name="Frickenhaus S."/>
            <person name="Gonzalez K."/>
            <person name="Herman E.K."/>
            <person name="Lin Y.C."/>
            <person name="Napier J."/>
            <person name="Ogata H."/>
            <person name="Sarno A.F."/>
            <person name="Shmutz J."/>
            <person name="Schroeder D."/>
            <person name="de Vargas C."/>
            <person name="Verret F."/>
            <person name="von Dassow P."/>
            <person name="Valentin K."/>
            <person name="Van de Peer Y."/>
            <person name="Wheeler G."/>
            <person name="Dacks J.B."/>
            <person name="Delwiche C.F."/>
            <person name="Dyhrman S.T."/>
            <person name="Glockner G."/>
            <person name="John U."/>
            <person name="Richards T."/>
            <person name="Worden A.Z."/>
            <person name="Zhang X."/>
            <person name="Grigoriev I.V."/>
            <person name="Allen A.E."/>
            <person name="Bidle K."/>
            <person name="Borodovsky M."/>
            <person name="Bowler C."/>
            <person name="Brownlee C."/>
            <person name="Cock J.M."/>
            <person name="Elias M."/>
            <person name="Gladyshev V.N."/>
            <person name="Groth M."/>
            <person name="Guda C."/>
            <person name="Hadaegh A."/>
            <person name="Iglesias-Rodriguez M.D."/>
            <person name="Jenkins J."/>
            <person name="Jones B.M."/>
            <person name="Lawson T."/>
            <person name="Leese F."/>
            <person name="Lindquist E."/>
            <person name="Lobanov A."/>
            <person name="Lomsadze A."/>
            <person name="Malik S.B."/>
            <person name="Marsh M.E."/>
            <person name="Mackinder L."/>
            <person name="Mock T."/>
            <person name="Mueller-Roeber B."/>
            <person name="Pagarete A."/>
            <person name="Parker M."/>
            <person name="Probert I."/>
            <person name="Quesneville H."/>
            <person name="Raines C."/>
            <person name="Rensing S.A."/>
            <person name="Riano-Pachon D.M."/>
            <person name="Richier S."/>
            <person name="Rokitta S."/>
            <person name="Shiraiwa Y."/>
            <person name="Soanes D.M."/>
            <person name="van der Giezen M."/>
            <person name="Wahlund T.M."/>
            <person name="Williams B."/>
            <person name="Wilson W."/>
            <person name="Wolfe G."/>
            <person name="Wurch L.L."/>
        </authorList>
    </citation>
    <scope>NUCLEOTIDE SEQUENCE</scope>
</reference>
<accession>A0A0D3I061</accession>
<organism evidence="2 3">
    <name type="scientific">Emiliania huxleyi (strain CCMP1516)</name>
    <dbReference type="NCBI Taxonomy" id="280463"/>
    <lineage>
        <taxon>Eukaryota</taxon>
        <taxon>Haptista</taxon>
        <taxon>Haptophyta</taxon>
        <taxon>Prymnesiophyceae</taxon>
        <taxon>Isochrysidales</taxon>
        <taxon>Noelaerhabdaceae</taxon>
        <taxon>Emiliania</taxon>
    </lineage>
</organism>
<dbReference type="RefSeq" id="XP_005757075.1">
    <property type="nucleotide sequence ID" value="XM_005757018.1"/>
</dbReference>
<name>A0A0D3I061_EMIH1</name>